<dbReference type="EMBL" id="FQVQ01000006">
    <property type="protein sequence ID" value="SHF30889.1"/>
    <property type="molecule type" value="Genomic_DNA"/>
</dbReference>
<dbReference type="InterPro" id="IPR011933">
    <property type="entry name" value="Double_TM_dom"/>
</dbReference>
<dbReference type="RefSeq" id="WP_073362891.1">
    <property type="nucleotide sequence ID" value="NZ_FQVQ01000006.1"/>
</dbReference>
<feature type="transmembrane region" description="Helical" evidence="1">
    <location>
        <begin position="56"/>
        <end position="78"/>
    </location>
</feature>
<dbReference type="AlphaFoldDB" id="A0A1M5AKW0"/>
<feature type="transmembrane region" description="Helical" evidence="1">
    <location>
        <begin position="621"/>
        <end position="639"/>
    </location>
</feature>
<dbReference type="PANTHER" id="PTHR37464:SF1">
    <property type="entry name" value="BLL2463 PROTEIN"/>
    <property type="match status" value="1"/>
</dbReference>
<dbReference type="InterPro" id="IPR029062">
    <property type="entry name" value="Class_I_gatase-like"/>
</dbReference>
<dbReference type="InterPro" id="IPR036465">
    <property type="entry name" value="vWFA_dom_sf"/>
</dbReference>
<protein>
    <submittedName>
        <fullName evidence="3">N-terminal double-transmembrane domain-containing protein</fullName>
    </submittedName>
</protein>
<dbReference type="NCBIfam" id="TIGR02226">
    <property type="entry name" value="two_anch"/>
    <property type="match status" value="1"/>
</dbReference>
<dbReference type="Gene3D" id="3.40.50.410">
    <property type="entry name" value="von Willebrand factor, type A domain"/>
    <property type="match status" value="1"/>
</dbReference>
<sequence length="644" mass="72810">MQFKHPEVLYFLSLLVLPILVHLFQLRRFKTQYFTNVRFLKELVVQTRKSSTLKKYLLLATRLLLLTFLILAFAQPFWEAKEAKNAKNELYIILDNSFSMQAKGKKGELLKRAVQDILAEAPESANFSLLTNTESFWNTDIKSIQRELQNLSYSATPFEPERLIAQVRAHRSAFRKDIVVISDGVGTRAEALGVLNNDEKGYYIPVQAEKTQNIAIDSVYLDQTLDQFYEIEVAVRSYGATSEAIPVALYDGKKLVAKTLVTFNEPRQTLKFTLPKTEFNGYVSLNDNSLEYDNTYYFSLSKPEKSRVMSISETAPAAFLTKIYTPDEFEFTATTLATLPYALLEKQDAIVLNEIATLPASLQTTLKAFVAQGGNLILIPAPETNVSSYNALLNALGGGYVYQDWKVTDRLVTKINFNHPLYAGVFEKKTENFQYPTSKAGYSVQTSFPTVLECNDQRPFLSAVTRGGGTIYCFAAPLRQEWGNFKNSPYLIVPTLYNMAFNSQNTGVKASTIGSSRPYIAAVSLGADEIVSLQKGETEVIPEQQRLYNQVKLTFSTQPQQAGNYTLLRKKEAVDQLSFNYPRTESDLQAVPSNWMAEWEEITATDQLFDTLQADRSDTVIWKWCILLALLFLLIEIAIQKIMR</sequence>
<name>A0A1M5AKW0_9FLAO</name>
<evidence type="ECO:0000313" key="3">
    <source>
        <dbReference type="EMBL" id="SHF30889.1"/>
    </source>
</evidence>
<dbReference type="Gene3D" id="3.40.50.880">
    <property type="match status" value="1"/>
</dbReference>
<evidence type="ECO:0000256" key="1">
    <source>
        <dbReference type="SAM" id="Phobius"/>
    </source>
</evidence>
<organism evidence="3 4">
    <name type="scientific">Flavobacterium fontis</name>
    <dbReference type="NCBI Taxonomy" id="1124188"/>
    <lineage>
        <taxon>Bacteria</taxon>
        <taxon>Pseudomonadati</taxon>
        <taxon>Bacteroidota</taxon>
        <taxon>Flavobacteriia</taxon>
        <taxon>Flavobacteriales</taxon>
        <taxon>Flavobacteriaceae</taxon>
        <taxon>Flavobacterium</taxon>
    </lineage>
</organism>
<reference evidence="3 4" key="1">
    <citation type="submission" date="2016-11" db="EMBL/GenBank/DDBJ databases">
        <authorList>
            <person name="Jaros S."/>
            <person name="Januszkiewicz K."/>
            <person name="Wedrychowicz H."/>
        </authorList>
    </citation>
    <scope>NUCLEOTIDE SEQUENCE [LARGE SCALE GENOMIC DNA]</scope>
    <source>
        <strain evidence="3 4">DSM 25660</strain>
    </source>
</reference>
<dbReference type="SUPFAM" id="SSF52317">
    <property type="entry name" value="Class I glutamine amidotransferase-like"/>
    <property type="match status" value="1"/>
</dbReference>
<dbReference type="Pfam" id="PF07584">
    <property type="entry name" value="BatA"/>
    <property type="match status" value="1"/>
</dbReference>
<feature type="transmembrane region" description="Helical" evidence="1">
    <location>
        <begin position="6"/>
        <end position="24"/>
    </location>
</feature>
<keyword evidence="1 3" id="KW-0812">Transmembrane</keyword>
<accession>A0A1M5AKW0</accession>
<dbReference type="STRING" id="1124188.SAMN05444377_106122"/>
<dbReference type="SUPFAM" id="SSF53300">
    <property type="entry name" value="vWA-like"/>
    <property type="match status" value="1"/>
</dbReference>
<keyword evidence="4" id="KW-1185">Reference proteome</keyword>
<gene>
    <name evidence="3" type="ORF">SAMN05444377_106122</name>
</gene>
<feature type="domain" description="Aerotolerance regulator N-terminal" evidence="2">
    <location>
        <begin position="1"/>
        <end position="76"/>
    </location>
</feature>
<keyword evidence="1" id="KW-0472">Membrane</keyword>
<keyword evidence="1" id="KW-1133">Transmembrane helix</keyword>
<evidence type="ECO:0000313" key="4">
    <source>
        <dbReference type="Proteomes" id="UP000184147"/>
    </source>
</evidence>
<dbReference type="Proteomes" id="UP000184147">
    <property type="component" value="Unassembled WGS sequence"/>
</dbReference>
<proteinExistence type="predicted"/>
<dbReference type="PANTHER" id="PTHR37464">
    <property type="entry name" value="BLL2463 PROTEIN"/>
    <property type="match status" value="1"/>
</dbReference>
<dbReference type="InterPro" id="IPR024163">
    <property type="entry name" value="Aerotolerance_reg_N"/>
</dbReference>
<dbReference type="OrthoDB" id="9810200at2"/>
<evidence type="ECO:0000259" key="2">
    <source>
        <dbReference type="Pfam" id="PF07584"/>
    </source>
</evidence>